<organism evidence="1 2">
    <name type="scientific">Penicillium oxalicum (strain 114-2 / CGMCC 5302)</name>
    <name type="common">Penicillium decumbens</name>
    <dbReference type="NCBI Taxonomy" id="933388"/>
    <lineage>
        <taxon>Eukaryota</taxon>
        <taxon>Fungi</taxon>
        <taxon>Dikarya</taxon>
        <taxon>Ascomycota</taxon>
        <taxon>Pezizomycotina</taxon>
        <taxon>Eurotiomycetes</taxon>
        <taxon>Eurotiomycetidae</taxon>
        <taxon>Eurotiales</taxon>
        <taxon>Aspergillaceae</taxon>
        <taxon>Penicillium</taxon>
    </lineage>
</organism>
<accession>S7Z3W5</accession>
<name>S7Z3W5_PENO1</name>
<dbReference type="Proteomes" id="UP000019376">
    <property type="component" value="Unassembled WGS sequence"/>
</dbReference>
<sequence>MYQGRQLQTISYLERQSSIYSSGHEMTRIIDYDGVTVDHLVPAGGPHPEELQINIIGVENPCCGFEWNAENHRGQGGPFDWTRVSSTFSLTSAANEIPLCGNCHTQFDQDHDPYVLFVSTDSQ</sequence>
<dbReference type="OrthoDB" id="5150140at2759"/>
<keyword evidence="2" id="KW-1185">Reference proteome</keyword>
<proteinExistence type="predicted"/>
<protein>
    <submittedName>
        <fullName evidence="1">Uncharacterized protein</fullName>
    </submittedName>
</protein>
<dbReference type="AlphaFoldDB" id="S7Z3W5"/>
<evidence type="ECO:0000313" key="1">
    <source>
        <dbReference type="EMBL" id="EPS25215.1"/>
    </source>
</evidence>
<reference evidence="1 2" key="1">
    <citation type="journal article" date="2013" name="PLoS ONE">
        <title>Genomic and secretomic analyses reveal unique features of the lignocellulolytic enzyme system of Penicillium decumbens.</title>
        <authorList>
            <person name="Liu G."/>
            <person name="Zhang L."/>
            <person name="Wei X."/>
            <person name="Zou G."/>
            <person name="Qin Y."/>
            <person name="Ma L."/>
            <person name="Li J."/>
            <person name="Zheng H."/>
            <person name="Wang S."/>
            <person name="Wang C."/>
            <person name="Xun L."/>
            <person name="Zhao G.-P."/>
            <person name="Zhou Z."/>
            <person name="Qu Y."/>
        </authorList>
    </citation>
    <scope>NUCLEOTIDE SEQUENCE [LARGE SCALE GENOMIC DNA]</scope>
    <source>
        <strain evidence="2">114-2 / CGMCC 5302</strain>
    </source>
</reference>
<gene>
    <name evidence="1" type="ORF">PDE_00147</name>
</gene>
<evidence type="ECO:0000313" key="2">
    <source>
        <dbReference type="Proteomes" id="UP000019376"/>
    </source>
</evidence>
<dbReference type="EMBL" id="KB644408">
    <property type="protein sequence ID" value="EPS25215.1"/>
    <property type="molecule type" value="Genomic_DNA"/>
</dbReference>
<dbReference type="HOGENOM" id="CLU_2016042_0_0_1"/>